<gene>
    <name evidence="1" type="ORF">RRG08_005552</name>
</gene>
<dbReference type="Proteomes" id="UP001283361">
    <property type="component" value="Unassembled WGS sequence"/>
</dbReference>
<protein>
    <submittedName>
        <fullName evidence="1">Uncharacterized protein</fullName>
    </submittedName>
</protein>
<keyword evidence="2" id="KW-1185">Reference proteome</keyword>
<proteinExistence type="predicted"/>
<dbReference type="AlphaFoldDB" id="A0AAE1E054"/>
<evidence type="ECO:0000313" key="2">
    <source>
        <dbReference type="Proteomes" id="UP001283361"/>
    </source>
</evidence>
<sequence length="107" mass="12047">MPGAHGHTPAIMNHTQDQQDTHAFLVNERSRIWTIICAGARMEPAMALVASLFLKPIIWTRVHLLKLTAQLGDKSYGLPQQVEVGTIPYAMPLNSGERSQRMKKKYH</sequence>
<name>A0AAE1E054_9GAST</name>
<accession>A0AAE1E054</accession>
<reference evidence="1" key="1">
    <citation type="journal article" date="2023" name="G3 (Bethesda)">
        <title>A reference genome for the long-term kleptoplast-retaining sea slug Elysia crispata morphotype clarki.</title>
        <authorList>
            <person name="Eastman K.E."/>
            <person name="Pendleton A.L."/>
            <person name="Shaikh M.A."/>
            <person name="Suttiyut T."/>
            <person name="Ogas R."/>
            <person name="Tomko P."/>
            <person name="Gavelis G."/>
            <person name="Widhalm J.R."/>
            <person name="Wisecaver J.H."/>
        </authorList>
    </citation>
    <scope>NUCLEOTIDE SEQUENCE</scope>
    <source>
        <strain evidence="1">ECLA1</strain>
    </source>
</reference>
<dbReference type="EMBL" id="JAWDGP010001677">
    <property type="protein sequence ID" value="KAK3789404.1"/>
    <property type="molecule type" value="Genomic_DNA"/>
</dbReference>
<comment type="caution">
    <text evidence="1">The sequence shown here is derived from an EMBL/GenBank/DDBJ whole genome shotgun (WGS) entry which is preliminary data.</text>
</comment>
<evidence type="ECO:0000313" key="1">
    <source>
        <dbReference type="EMBL" id="KAK3789404.1"/>
    </source>
</evidence>
<organism evidence="1 2">
    <name type="scientific">Elysia crispata</name>
    <name type="common">lettuce slug</name>
    <dbReference type="NCBI Taxonomy" id="231223"/>
    <lineage>
        <taxon>Eukaryota</taxon>
        <taxon>Metazoa</taxon>
        <taxon>Spiralia</taxon>
        <taxon>Lophotrochozoa</taxon>
        <taxon>Mollusca</taxon>
        <taxon>Gastropoda</taxon>
        <taxon>Heterobranchia</taxon>
        <taxon>Euthyneura</taxon>
        <taxon>Panpulmonata</taxon>
        <taxon>Sacoglossa</taxon>
        <taxon>Placobranchoidea</taxon>
        <taxon>Plakobranchidae</taxon>
        <taxon>Elysia</taxon>
    </lineage>
</organism>